<dbReference type="EMBL" id="JANRMS010001099">
    <property type="protein sequence ID" value="KAJ3531070.1"/>
    <property type="molecule type" value="Genomic_DNA"/>
</dbReference>
<evidence type="ECO:0000313" key="2">
    <source>
        <dbReference type="Proteomes" id="UP001148629"/>
    </source>
</evidence>
<proteinExistence type="predicted"/>
<reference evidence="1" key="1">
    <citation type="submission" date="2022-08" db="EMBL/GenBank/DDBJ databases">
        <title>Genome Sequence of Fusarium decemcellulare.</title>
        <authorList>
            <person name="Buettner E."/>
        </authorList>
    </citation>
    <scope>NUCLEOTIDE SEQUENCE</scope>
    <source>
        <strain evidence="1">Babe19</strain>
    </source>
</reference>
<sequence length="310" mass="35272">MIKLFSASNNRRRHILRMAVLPSDALRNGAPWPEPRVQVISDLHLEFGQQYSSYSFPATAPYLLLGGDVGQLIDYDEYLGFMEAQARCYEKVLLVLGNHEFHGLDYETGIETAKRLVAEPTLANRVVLLQKGRWDDPKSGLTVLGCTLWSAIPTEAASVVQSKVKDYKRITGWSIEKHNALHVEEYNWLREQITAISLEKGGGKRQVLVATHHAPRIEDTSRPQHMGNPWTCAFATDIMDQEWEGVRVWVFGHTHYSTDLRLESGIRLVANQRGYVLAQNEAQREEKRRGEDTHVFDARLVISFRSESSE</sequence>
<organism evidence="1 2">
    <name type="scientific">Fusarium decemcellulare</name>
    <dbReference type="NCBI Taxonomy" id="57161"/>
    <lineage>
        <taxon>Eukaryota</taxon>
        <taxon>Fungi</taxon>
        <taxon>Dikarya</taxon>
        <taxon>Ascomycota</taxon>
        <taxon>Pezizomycotina</taxon>
        <taxon>Sordariomycetes</taxon>
        <taxon>Hypocreomycetidae</taxon>
        <taxon>Hypocreales</taxon>
        <taxon>Nectriaceae</taxon>
        <taxon>Fusarium</taxon>
        <taxon>Fusarium decemcellulare species complex</taxon>
    </lineage>
</organism>
<comment type="caution">
    <text evidence="1">The sequence shown here is derived from an EMBL/GenBank/DDBJ whole genome shotgun (WGS) entry which is preliminary data.</text>
</comment>
<name>A0ACC1S327_9HYPO</name>
<gene>
    <name evidence="1" type="ORF">NM208_g9044</name>
</gene>
<dbReference type="Proteomes" id="UP001148629">
    <property type="component" value="Unassembled WGS sequence"/>
</dbReference>
<accession>A0ACC1S327</accession>
<evidence type="ECO:0000313" key="1">
    <source>
        <dbReference type="EMBL" id="KAJ3531070.1"/>
    </source>
</evidence>
<keyword evidence="2" id="KW-1185">Reference proteome</keyword>
<protein>
    <submittedName>
        <fullName evidence="1">Uncharacterized protein</fullName>
    </submittedName>
</protein>